<evidence type="ECO:0000256" key="1">
    <source>
        <dbReference type="ARBA" id="ARBA00022801"/>
    </source>
</evidence>
<dbReference type="SUPFAM" id="SSF82171">
    <property type="entry name" value="DPP6 N-terminal domain-like"/>
    <property type="match status" value="1"/>
</dbReference>
<dbReference type="Gene3D" id="3.40.50.1820">
    <property type="entry name" value="alpha/beta hydrolase"/>
    <property type="match status" value="1"/>
</dbReference>
<dbReference type="GO" id="GO:0004252">
    <property type="term" value="F:serine-type endopeptidase activity"/>
    <property type="evidence" value="ECO:0007669"/>
    <property type="project" value="TreeGrafter"/>
</dbReference>
<dbReference type="RefSeq" id="WP_188440078.1">
    <property type="nucleotide sequence ID" value="NZ_BMGK01000003.1"/>
</dbReference>
<sequence length="805" mass="91616">MRSSYLFLLAFLLIFTGSKAQIDLNYQTPHPDILSLADVSLPPFMSINSDGSKAILIYRNQYISIDELSEKEMRLGGLRINPKTNSSSRARNYNNISVFDLKTKKEIPISGMPENAKITNINWSNEEDKIAFINATENGVSLWVIDYDKKQANRLTDANLNANMGNPATWLKDDSGFIVKVLPEDRKPLIDTENTVPTGPVISENAEGQKAQNRTYQDLLKNTSDEANFETLVRSELWKVALNGNKTKWKEASLYRYISPSPDGTYFLITEIKRPFSYIVPYSRFPTSYDVYNADGSLVKNIVDVPLIEELPKGFMAVQTGPRRISWRDDQPATLVWAEALDGGDPEVEVEYRDLIMQLPAPFTARPRQLAQTKLRYSGIEWGTKNTAVLSSYWWNTRTSRTEFFNPTDPAEEPTLFIERNYQDRYSDPGSFVTKRNEFGRNVLEIDNNNVYLIGDGFSPEGKLPFVDKYNLKSNKTERLYQAKPGDMLESISRMIDVKKGTVLTRLESSNQFPNYYIRNIKTGTLEQLSDFKNPFEAIQDIHKEVITYKREDGLDLSATLYLPVDYDENKKYPMIMWAYPREFVDASSASQVTSSSNQFTYLSYGTPLYWVNRGYVVLDDAAFPIIGEDGEQPNDTFIEQLVANAKAAIDAVDELGYIDRDRVAVGGHSYGAFMTANLLSHSNLFAAGIARSGAYNRTLTPFGFQAEERNYWEAPKVYYTMSPFMNSEKMKTPLLLIHGEADNNSGTYPMQSERYFNALKGLGAPVRLVMLPNESHGYAARESIMHLLWEQDVWLEKYVKNKEN</sequence>
<dbReference type="InterPro" id="IPR011042">
    <property type="entry name" value="6-blade_b-propeller_TolB-like"/>
</dbReference>
<keyword evidence="1" id="KW-0378">Hydrolase</keyword>
<organism evidence="3 4">
    <name type="scientific">Planktosalinus lacus</name>
    <dbReference type="NCBI Taxonomy" id="1526573"/>
    <lineage>
        <taxon>Bacteria</taxon>
        <taxon>Pseudomonadati</taxon>
        <taxon>Bacteroidota</taxon>
        <taxon>Flavobacteriia</taxon>
        <taxon>Flavobacteriales</taxon>
        <taxon>Flavobacteriaceae</taxon>
        <taxon>Planktosalinus</taxon>
    </lineage>
</organism>
<dbReference type="SUPFAM" id="SSF53474">
    <property type="entry name" value="alpha/beta-Hydrolases"/>
    <property type="match status" value="1"/>
</dbReference>
<dbReference type="InterPro" id="IPR001375">
    <property type="entry name" value="Peptidase_S9_cat"/>
</dbReference>
<dbReference type="GO" id="GO:0006508">
    <property type="term" value="P:proteolysis"/>
    <property type="evidence" value="ECO:0007669"/>
    <property type="project" value="InterPro"/>
</dbReference>
<evidence type="ECO:0000313" key="3">
    <source>
        <dbReference type="EMBL" id="GGD87784.1"/>
    </source>
</evidence>
<reference evidence="3" key="1">
    <citation type="journal article" date="2014" name="Int. J. Syst. Evol. Microbiol.">
        <title>Complete genome sequence of Corynebacterium casei LMG S-19264T (=DSM 44701T), isolated from a smear-ripened cheese.</title>
        <authorList>
            <consortium name="US DOE Joint Genome Institute (JGI-PGF)"/>
            <person name="Walter F."/>
            <person name="Albersmeier A."/>
            <person name="Kalinowski J."/>
            <person name="Ruckert C."/>
        </authorList>
    </citation>
    <scope>NUCLEOTIDE SEQUENCE</scope>
    <source>
        <strain evidence="3">CGMCC 1.12924</strain>
    </source>
</reference>
<accession>A0A8J2Y7H2</accession>
<keyword evidence="4" id="KW-1185">Reference proteome</keyword>
<reference evidence="3" key="2">
    <citation type="submission" date="2020-09" db="EMBL/GenBank/DDBJ databases">
        <authorList>
            <person name="Sun Q."/>
            <person name="Zhou Y."/>
        </authorList>
    </citation>
    <scope>NUCLEOTIDE SEQUENCE</scope>
    <source>
        <strain evidence="3">CGMCC 1.12924</strain>
    </source>
</reference>
<evidence type="ECO:0000259" key="2">
    <source>
        <dbReference type="Pfam" id="PF00326"/>
    </source>
</evidence>
<dbReference type="PANTHER" id="PTHR42776:SF28">
    <property type="entry name" value="GLUTAMYL ENDOPEPTIDASE, CHLOROPLASTIC-RELATED"/>
    <property type="match status" value="1"/>
</dbReference>
<dbReference type="AlphaFoldDB" id="A0A8J2Y7H2"/>
<evidence type="ECO:0000313" key="4">
    <source>
        <dbReference type="Proteomes" id="UP000652231"/>
    </source>
</evidence>
<dbReference type="Gene3D" id="2.120.10.30">
    <property type="entry name" value="TolB, C-terminal domain"/>
    <property type="match status" value="1"/>
</dbReference>
<proteinExistence type="predicted"/>
<gene>
    <name evidence="3" type="ORF">GCM10011312_09780</name>
</gene>
<dbReference type="InterPro" id="IPR029058">
    <property type="entry name" value="AB_hydrolase_fold"/>
</dbReference>
<dbReference type="EMBL" id="BMGK01000003">
    <property type="protein sequence ID" value="GGD87784.1"/>
    <property type="molecule type" value="Genomic_DNA"/>
</dbReference>
<protein>
    <recommendedName>
        <fullName evidence="2">Peptidase S9 prolyl oligopeptidase catalytic domain-containing protein</fullName>
    </recommendedName>
</protein>
<dbReference type="PANTHER" id="PTHR42776">
    <property type="entry name" value="SERINE PEPTIDASE S9 FAMILY MEMBER"/>
    <property type="match status" value="1"/>
</dbReference>
<name>A0A8J2Y7H2_9FLAO</name>
<feature type="domain" description="Peptidase S9 prolyl oligopeptidase catalytic" evidence="2">
    <location>
        <begin position="647"/>
        <end position="802"/>
    </location>
</feature>
<comment type="caution">
    <text evidence="3">The sequence shown here is derived from an EMBL/GenBank/DDBJ whole genome shotgun (WGS) entry which is preliminary data.</text>
</comment>
<dbReference type="Pfam" id="PF00326">
    <property type="entry name" value="Peptidase_S9"/>
    <property type="match status" value="1"/>
</dbReference>
<dbReference type="Proteomes" id="UP000652231">
    <property type="component" value="Unassembled WGS sequence"/>
</dbReference>